<feature type="domain" description="Aldehyde dehydrogenase" evidence="4">
    <location>
        <begin position="2"/>
        <end position="447"/>
    </location>
</feature>
<dbReference type="RefSeq" id="WP_242936438.1">
    <property type="nucleotide sequence ID" value="NZ_CP094326.1"/>
</dbReference>
<accession>A0ABY3YLJ1</accession>
<evidence type="ECO:0000256" key="1">
    <source>
        <dbReference type="ARBA" id="ARBA00009986"/>
    </source>
</evidence>
<keyword evidence="3" id="KW-0560">Oxidoreductase</keyword>
<keyword evidence="6" id="KW-1185">Reference proteome</keyword>
<reference evidence="5 6" key="1">
    <citation type="journal article" date="2018" name="Int. J. Syst. Evol. Microbiol.">
        <title>Zhouia spongiae sp. nov., isolated from a marine sponge.</title>
        <authorList>
            <person name="Zhuang L."/>
            <person name="Lin B."/>
            <person name="Qin F."/>
            <person name="Luo L."/>
        </authorList>
    </citation>
    <scope>NUCLEOTIDE SEQUENCE [LARGE SCALE GENOMIC DNA]</scope>
    <source>
        <strain evidence="5 6">HN-Y44</strain>
    </source>
</reference>
<dbReference type="PANTHER" id="PTHR43217:SF1">
    <property type="entry name" value="SUCCINATE SEMIALDEHYDE DEHYDROGENASE [NAD(P)+] SAD"/>
    <property type="match status" value="1"/>
</dbReference>
<dbReference type="InterPro" id="IPR016160">
    <property type="entry name" value="Ald_DH_CS_CYS"/>
</dbReference>
<name>A0ABY3YLJ1_9FLAO</name>
<dbReference type="Gene3D" id="3.40.309.10">
    <property type="entry name" value="Aldehyde Dehydrogenase, Chain A, domain 2"/>
    <property type="match status" value="1"/>
</dbReference>
<dbReference type="Proteomes" id="UP000829476">
    <property type="component" value="Chromosome"/>
</dbReference>
<comment type="similarity">
    <text evidence="1">Belongs to the aldehyde dehydrogenase family.</text>
</comment>
<dbReference type="PANTHER" id="PTHR43217">
    <property type="entry name" value="SUCCINATE SEMIALDEHYDE DEHYDROGENASE [NAD(P)+] SAD"/>
    <property type="match status" value="1"/>
</dbReference>
<evidence type="ECO:0000259" key="4">
    <source>
        <dbReference type="Pfam" id="PF00171"/>
    </source>
</evidence>
<proteinExistence type="inferred from homology"/>
<dbReference type="Gene3D" id="3.40.605.10">
    <property type="entry name" value="Aldehyde Dehydrogenase, Chain A, domain 1"/>
    <property type="match status" value="1"/>
</dbReference>
<dbReference type="InterPro" id="IPR015590">
    <property type="entry name" value="Aldehyde_DH_dom"/>
</dbReference>
<dbReference type="InterPro" id="IPR044148">
    <property type="entry name" value="ALDH_GabD1-like"/>
</dbReference>
<evidence type="ECO:0000313" key="5">
    <source>
        <dbReference type="EMBL" id="UNY98028.1"/>
    </source>
</evidence>
<dbReference type="EMBL" id="CP094326">
    <property type="protein sequence ID" value="UNY98028.1"/>
    <property type="molecule type" value="Genomic_DNA"/>
</dbReference>
<dbReference type="InterPro" id="IPR016163">
    <property type="entry name" value="Ald_DH_C"/>
</dbReference>
<organism evidence="5 6">
    <name type="scientific">Zhouia spongiae</name>
    <dbReference type="NCBI Taxonomy" id="2202721"/>
    <lineage>
        <taxon>Bacteria</taxon>
        <taxon>Pseudomonadati</taxon>
        <taxon>Bacteroidota</taxon>
        <taxon>Flavobacteriia</taxon>
        <taxon>Flavobacteriales</taxon>
        <taxon>Flavobacteriaceae</taxon>
        <taxon>Zhouia</taxon>
    </lineage>
</organism>
<evidence type="ECO:0000256" key="3">
    <source>
        <dbReference type="ARBA" id="ARBA00023002"/>
    </source>
</evidence>
<keyword evidence="2" id="KW-0521">NADP</keyword>
<evidence type="ECO:0000256" key="2">
    <source>
        <dbReference type="ARBA" id="ARBA00022857"/>
    </source>
</evidence>
<gene>
    <name evidence="5" type="ORF">MQE36_13150</name>
</gene>
<dbReference type="CDD" id="cd07100">
    <property type="entry name" value="ALDH_SSADH1_GabD1"/>
    <property type="match status" value="1"/>
</dbReference>
<sequence>MIRSVNPYNNMLLKEFEELSEKEIEARIELAENTFDRWKETSFEERASFLRKLATVLAAKKDAYGKIMALEVGKPIKQAVAEIEKCAWVCNYYAENAKTILKPETVITDAYKSYVNYEPLGIVLAIMPWNYPFWQVFRFAAPAVMAGNVGLLKHASNVMMSAEHIEDSFRLAGFPEGVFQSLVIKSNKVDSIIKDKRVKAVTLTGSKPAGSAVASAAAKEIKKSVLELGGSNAFIVCNDANIDKAVETGINARYQNTGQSCIAAKRFLLHKDVAAVFLDKYLEKVKSLRSGDPLEEDTYIGTLAREDLAVELEKQVNDSVRQGAKVLIGGNRSGAYYQPTVLTRVTEDMPVFKEETFGPVAAVVIFENLEEAIRISNNSDFGLGVSIFSENTDHIEKYITRFNEGAVFVNELVKSDPRLPFGGIKISGFGRELGYYGIKEFTNIKTVVINK</sequence>
<dbReference type="PROSITE" id="PS00070">
    <property type="entry name" value="ALDEHYDE_DEHYDR_CYS"/>
    <property type="match status" value="1"/>
</dbReference>
<dbReference type="InterPro" id="IPR047110">
    <property type="entry name" value="GABD/Sad-like"/>
</dbReference>
<dbReference type="Pfam" id="PF00171">
    <property type="entry name" value="Aldedh"/>
    <property type="match status" value="1"/>
</dbReference>
<dbReference type="InterPro" id="IPR016161">
    <property type="entry name" value="Ald_DH/histidinol_DH"/>
</dbReference>
<dbReference type="InterPro" id="IPR016162">
    <property type="entry name" value="Ald_DH_N"/>
</dbReference>
<protein>
    <submittedName>
        <fullName evidence="5">NAD-dependent succinate-semialdehyde dehydrogenase</fullName>
    </submittedName>
</protein>
<dbReference type="SUPFAM" id="SSF53720">
    <property type="entry name" value="ALDH-like"/>
    <property type="match status" value="1"/>
</dbReference>
<evidence type="ECO:0000313" key="6">
    <source>
        <dbReference type="Proteomes" id="UP000829476"/>
    </source>
</evidence>